<evidence type="ECO:0000313" key="3">
    <source>
        <dbReference type="Proteomes" id="UP000238493"/>
    </source>
</evidence>
<feature type="transmembrane region" description="Helical" evidence="1">
    <location>
        <begin position="13"/>
        <end position="35"/>
    </location>
</feature>
<dbReference type="AlphaFoldDB" id="A0A2S7ITX1"/>
<sequence>PARSGVDGLTDNMGVFCDTLAAVMQSLIDGLLFILKHPHPMLLISIFDIIALLIQRRISVVLLTVVVFLFFINQGYW</sequence>
<dbReference type="EMBL" id="PTRC01000230">
    <property type="protein sequence ID" value="PQA71461.1"/>
    <property type="molecule type" value="Genomic_DNA"/>
</dbReference>
<gene>
    <name evidence="2" type="ORF">C3731_22070</name>
</gene>
<keyword evidence="1" id="KW-0812">Transmembrane</keyword>
<keyword evidence="1" id="KW-1133">Transmembrane helix</keyword>
<feature type="non-terminal residue" evidence="2">
    <location>
        <position position="77"/>
    </location>
</feature>
<evidence type="ECO:0000256" key="1">
    <source>
        <dbReference type="SAM" id="Phobius"/>
    </source>
</evidence>
<comment type="caution">
    <text evidence="2">The sequence shown here is derived from an EMBL/GenBank/DDBJ whole genome shotgun (WGS) entry which is preliminary data.</text>
</comment>
<name>A0A2S7ITX1_9HYPH</name>
<reference evidence="2 3" key="1">
    <citation type="submission" date="2018-02" db="EMBL/GenBank/DDBJ databases">
        <title>Draft genome sequence of Ochrobactrum oryzae found in Brazil.</title>
        <authorList>
            <person name="Cerdeira L."/>
            <person name="Andrade F."/>
            <person name="Zacariotto T."/>
            <person name="Barbosa B."/>
            <person name="Santos S."/>
            <person name="Cassetari V."/>
            <person name="Lincopan N."/>
        </authorList>
    </citation>
    <scope>NUCLEOTIDE SEQUENCE [LARGE SCALE GENOMIC DNA]</scope>
    <source>
        <strain evidence="2 3">OA447</strain>
    </source>
</reference>
<keyword evidence="1" id="KW-0472">Membrane</keyword>
<accession>A0A2S7ITX1</accession>
<feature type="non-terminal residue" evidence="2">
    <location>
        <position position="1"/>
    </location>
</feature>
<proteinExistence type="predicted"/>
<feature type="transmembrane region" description="Helical" evidence="1">
    <location>
        <begin position="42"/>
        <end position="72"/>
    </location>
</feature>
<protein>
    <submittedName>
        <fullName evidence="2">Choline ABC transporter permease subunit</fullName>
    </submittedName>
</protein>
<evidence type="ECO:0000313" key="2">
    <source>
        <dbReference type="EMBL" id="PQA71461.1"/>
    </source>
</evidence>
<dbReference type="Proteomes" id="UP000238493">
    <property type="component" value="Unassembled WGS sequence"/>
</dbReference>
<keyword evidence="3" id="KW-1185">Reference proteome</keyword>
<organism evidence="2 3">
    <name type="scientific">Brucella oryzae</name>
    <dbReference type="NCBI Taxonomy" id="335286"/>
    <lineage>
        <taxon>Bacteria</taxon>
        <taxon>Pseudomonadati</taxon>
        <taxon>Pseudomonadota</taxon>
        <taxon>Alphaproteobacteria</taxon>
        <taxon>Hyphomicrobiales</taxon>
        <taxon>Brucellaceae</taxon>
        <taxon>Brucella/Ochrobactrum group</taxon>
        <taxon>Brucella</taxon>
    </lineage>
</organism>